<dbReference type="FunFam" id="1.10.246.130:FF:000001">
    <property type="entry name" value="Gamma-glutamyltransferase 5 isoform 1"/>
    <property type="match status" value="1"/>
</dbReference>
<dbReference type="InterPro" id="IPR055262">
    <property type="entry name" value="GGT_CS"/>
</dbReference>
<dbReference type="Pfam" id="PF01019">
    <property type="entry name" value="G_glu_transpept"/>
    <property type="match status" value="1"/>
</dbReference>
<dbReference type="SUPFAM" id="SSF56235">
    <property type="entry name" value="N-terminal nucleophile aminohydrolases (Ntn hydrolases)"/>
    <property type="match status" value="1"/>
</dbReference>
<evidence type="ECO:0000256" key="2">
    <source>
        <dbReference type="PIRSR" id="PIRSR600101-1"/>
    </source>
</evidence>
<feature type="region of interest" description="Disordered" evidence="4">
    <location>
        <begin position="1"/>
        <end position="24"/>
    </location>
</feature>
<accession>A0A7J7IPV0</accession>
<feature type="transmembrane region" description="Helical" evidence="5">
    <location>
        <begin position="56"/>
        <end position="77"/>
    </location>
</feature>
<keyword evidence="5" id="KW-0812">Transmembrane</keyword>
<organism evidence="6 7">
    <name type="scientific">Cyanidiococcus yangmingshanensis</name>
    <dbReference type="NCBI Taxonomy" id="2690220"/>
    <lineage>
        <taxon>Eukaryota</taxon>
        <taxon>Rhodophyta</taxon>
        <taxon>Bangiophyceae</taxon>
        <taxon>Cyanidiales</taxon>
        <taxon>Cyanidiaceae</taxon>
        <taxon>Cyanidiococcus</taxon>
    </lineage>
</organism>
<dbReference type="GO" id="GO:0005886">
    <property type="term" value="C:plasma membrane"/>
    <property type="evidence" value="ECO:0007669"/>
    <property type="project" value="TreeGrafter"/>
</dbReference>
<keyword evidence="5" id="KW-1133">Transmembrane helix</keyword>
<dbReference type="GO" id="GO:0006751">
    <property type="term" value="P:glutathione catabolic process"/>
    <property type="evidence" value="ECO:0007669"/>
    <property type="project" value="InterPro"/>
</dbReference>
<feature type="region of interest" description="Disordered" evidence="4">
    <location>
        <begin position="84"/>
        <end position="115"/>
    </location>
</feature>
<dbReference type="PANTHER" id="PTHR11686">
    <property type="entry name" value="GAMMA GLUTAMYL TRANSPEPTIDASE"/>
    <property type="match status" value="1"/>
</dbReference>
<dbReference type="GO" id="GO:0036374">
    <property type="term" value="F:glutathione hydrolase activity"/>
    <property type="evidence" value="ECO:0007669"/>
    <property type="project" value="InterPro"/>
</dbReference>
<evidence type="ECO:0000256" key="1">
    <source>
        <dbReference type="ARBA" id="ARBA00009381"/>
    </source>
</evidence>
<dbReference type="PROSITE" id="PS00462">
    <property type="entry name" value="G_GLU_TRANSPEPTIDASE"/>
    <property type="match status" value="1"/>
</dbReference>
<name>A0A7J7IPV0_9RHOD</name>
<reference evidence="6 7" key="1">
    <citation type="journal article" date="2020" name="J. Phycol.">
        <title>Comparative genome analysis reveals Cyanidiococcus gen. nov., a new extremophilic red algal genus sister to Cyanidioschyzon (Cyanidioschyzonaceae, Rhodophyta).</title>
        <authorList>
            <person name="Liu S.-L."/>
            <person name="Chiang Y.-R."/>
            <person name="Yoon H.S."/>
            <person name="Fu H.-Y."/>
        </authorList>
    </citation>
    <scope>NUCLEOTIDE SEQUENCE [LARGE SCALE GENOMIC DNA]</scope>
    <source>
        <strain evidence="6 7">THAL066</strain>
    </source>
</reference>
<evidence type="ECO:0000313" key="6">
    <source>
        <dbReference type="EMBL" id="KAF6004770.1"/>
    </source>
</evidence>
<dbReference type="AlphaFoldDB" id="A0A7J7IPV0"/>
<keyword evidence="5" id="KW-0472">Membrane</keyword>
<keyword evidence="7" id="KW-1185">Reference proteome</keyword>
<dbReference type="InterPro" id="IPR000101">
    <property type="entry name" value="GGT_peptidase"/>
</dbReference>
<dbReference type="InterPro" id="IPR029055">
    <property type="entry name" value="Ntn_hydrolases_N"/>
</dbReference>
<evidence type="ECO:0000256" key="3">
    <source>
        <dbReference type="PIRSR" id="PIRSR600101-2"/>
    </source>
</evidence>
<comment type="similarity">
    <text evidence="1">Belongs to the gamma-glutamyltransferase family.</text>
</comment>
<dbReference type="OrthoDB" id="1081007at2759"/>
<feature type="active site" description="Nucleophile" evidence="2">
    <location>
        <position position="487"/>
    </location>
</feature>
<dbReference type="InterPro" id="IPR043137">
    <property type="entry name" value="GGT_ssub_C"/>
</dbReference>
<feature type="binding site" evidence="3">
    <location>
        <position position="529"/>
    </location>
    <ligand>
        <name>L-glutamate</name>
        <dbReference type="ChEBI" id="CHEBI:29985"/>
    </ligand>
</feature>
<dbReference type="EMBL" id="VWRR01000002">
    <property type="protein sequence ID" value="KAF6004770.1"/>
    <property type="molecule type" value="Genomic_DNA"/>
</dbReference>
<evidence type="ECO:0000256" key="5">
    <source>
        <dbReference type="SAM" id="Phobius"/>
    </source>
</evidence>
<dbReference type="PANTHER" id="PTHR11686:SF9">
    <property type="entry name" value="RE13973P"/>
    <property type="match status" value="1"/>
</dbReference>
<protein>
    <submittedName>
        <fullName evidence="6">Gamma-glutamyltranspeptidase 3</fullName>
    </submittedName>
</protein>
<dbReference type="Gene3D" id="1.10.246.130">
    <property type="match status" value="1"/>
</dbReference>
<proteinExistence type="inferred from homology"/>
<gene>
    <name evidence="6" type="primary">GGT3</name>
    <name evidence="6" type="ORF">F1559_001383</name>
</gene>
<evidence type="ECO:0000256" key="4">
    <source>
        <dbReference type="SAM" id="MobiDB-lite"/>
    </source>
</evidence>
<dbReference type="Gene3D" id="3.60.20.40">
    <property type="match status" value="1"/>
</dbReference>
<dbReference type="Proteomes" id="UP000530660">
    <property type="component" value="Unassembled WGS sequence"/>
</dbReference>
<feature type="binding site" evidence="3">
    <location>
        <position position="209"/>
    </location>
    <ligand>
        <name>L-glutamate</name>
        <dbReference type="ChEBI" id="CHEBI:29985"/>
    </ligand>
</feature>
<comment type="caution">
    <text evidence="6">The sequence shown here is derived from an EMBL/GenBank/DDBJ whole genome shotgun (WGS) entry which is preliminary data.</text>
</comment>
<sequence>MSDKTSVMSSRKQTEHTQPVQDLESQQLHEPFLFRSTTVLPTWWEGERDPRELRKYAILFFCLVVFAAAVLSVPFFLPPTEENKAQGAAPSYGDSKSGADEGAGVVGGASQSHSQGNLPKLATDLHGFAPFGSSTLVSGEHYGAVAADNYACSQLGLQILSELGGNAVDAAVTTALCQGILSPFASGIGGGCFALIRLKNGTVDFIDARETAPENMTHEMLREKSSESTRRGGLSVAVPGELRGLELMHGLYGKLPWKQVVLPVIGLARNASVGTMLARRLQQNSLAILDSPTMCDVFCDPSRSRVLLENETLTQRALSNFLEQVATKGSDYLYEDNAPTLAAEIQSAGGLVRVRDLHEYQAVRRRPLQSFYRGFEVWGAPLPSSGGPSIAMALNILEGYSLPSRGHSNETFQLIIEALKYAFASRSRLGDPDFVPDAVTHVSDYMLSKTVAARLRETLDTFQTHSADFYFGAEGINPSISSEDHGTTHLSVLDADGNAVALTSTINLEFGSMLRSRATGIVFNDEVDDFSIAGHSNAFEIAPMEPNYPAGKKRPLSSMSPTYRRAKWSSCTRSRWLWRTSHYIINASGPAECPRFR</sequence>
<dbReference type="InterPro" id="IPR043138">
    <property type="entry name" value="GGT_lsub"/>
</dbReference>
<dbReference type="PRINTS" id="PR01210">
    <property type="entry name" value="GGTRANSPTASE"/>
</dbReference>
<feature type="binding site" evidence="3">
    <location>
        <begin position="505"/>
        <end position="507"/>
    </location>
    <ligand>
        <name>L-glutamate</name>
        <dbReference type="ChEBI" id="CHEBI:29985"/>
    </ligand>
</feature>
<evidence type="ECO:0000313" key="7">
    <source>
        <dbReference type="Proteomes" id="UP000530660"/>
    </source>
</evidence>
<feature type="binding site" evidence="3">
    <location>
        <begin position="557"/>
        <end position="558"/>
    </location>
    <ligand>
        <name>L-glutamate</name>
        <dbReference type="ChEBI" id="CHEBI:29985"/>
    </ligand>
</feature>